<keyword evidence="4" id="KW-1185">Reference proteome</keyword>
<dbReference type="KEGG" id="cohn:KCTCHS21_06280"/>
<evidence type="ECO:0000313" key="3">
    <source>
        <dbReference type="EMBL" id="BBI31229.1"/>
    </source>
</evidence>
<proteinExistence type="predicted"/>
<evidence type="ECO:0000313" key="4">
    <source>
        <dbReference type="Proteomes" id="UP000289856"/>
    </source>
</evidence>
<organism evidence="3 4">
    <name type="scientific">Cohnella abietis</name>
    <dbReference type="NCBI Taxonomy" id="2507935"/>
    <lineage>
        <taxon>Bacteria</taxon>
        <taxon>Bacillati</taxon>
        <taxon>Bacillota</taxon>
        <taxon>Bacilli</taxon>
        <taxon>Bacillales</taxon>
        <taxon>Paenibacillaceae</taxon>
        <taxon>Cohnella</taxon>
    </lineage>
</organism>
<feature type="signal peptide" evidence="1">
    <location>
        <begin position="1"/>
        <end position="28"/>
    </location>
</feature>
<dbReference type="InterPro" id="IPR036582">
    <property type="entry name" value="Mao_N_sf"/>
</dbReference>
<dbReference type="EMBL" id="AP019400">
    <property type="protein sequence ID" value="BBI31229.1"/>
    <property type="molecule type" value="Genomic_DNA"/>
</dbReference>
<name>A0A3T1CZN4_9BACL</name>
<evidence type="ECO:0000256" key="1">
    <source>
        <dbReference type="SAM" id="SignalP"/>
    </source>
</evidence>
<dbReference type="Proteomes" id="UP000289856">
    <property type="component" value="Chromosome"/>
</dbReference>
<dbReference type="RefSeq" id="WP_130605085.1">
    <property type="nucleotide sequence ID" value="NZ_AP019400.1"/>
</dbReference>
<sequence length="371" mass="40094">MMKNKKIALSGLIVATAASLFSAPPSHAAEVINSVQFKWGQPSYTNSTGKHLLAVAPYELHGHSMVPLRALTESLGTSINWNKASQTATLSGKSFGQIKLSVNTNIAINAKGEKIKLPEQVKVVKGSLFVPARSIAALIGAKANWTSSTRTITITKIADVNAIKLSYQFDKNNEGWKGGFSDLPVDYNQDIYELKHARELLPVGDANKTNYGLKLQGHNRSDDLFMFLSRNVGGFVPNATYQVKLNFAIYTDVADGMMGIGGSPGNSVIVKAGILNKEPLSVETAGAGEKYYRMNIDKGNQTTGGTDVKVLGNIAKPDSEKQGYQRKDFEYNATVKTNAKGELFLLVGVDSGYEGLTTLYFDDINVTATQK</sequence>
<dbReference type="OrthoDB" id="2781053at2"/>
<dbReference type="AlphaFoldDB" id="A0A3T1CZN4"/>
<dbReference type="InterPro" id="IPR012854">
    <property type="entry name" value="Cu_amine_oxidase-like_N"/>
</dbReference>
<evidence type="ECO:0000259" key="2">
    <source>
        <dbReference type="Pfam" id="PF07833"/>
    </source>
</evidence>
<dbReference type="Pfam" id="PF07833">
    <property type="entry name" value="Cu_amine_oxidN1"/>
    <property type="match status" value="1"/>
</dbReference>
<accession>A0A3T1CZN4</accession>
<dbReference type="SUPFAM" id="SSF55383">
    <property type="entry name" value="Copper amine oxidase, domain N"/>
    <property type="match status" value="1"/>
</dbReference>
<reference evidence="3 4" key="1">
    <citation type="submission" date="2019-01" db="EMBL/GenBank/DDBJ databases">
        <title>Complete genome sequence of Cohnella hallensis HS21 isolated from Korean fir (Abies koreana) rhizospheric soil.</title>
        <authorList>
            <person name="Jiang L."/>
            <person name="Kang S.W."/>
            <person name="Kim S."/>
            <person name="Jung J."/>
            <person name="Kim C.Y."/>
            <person name="Kim D.H."/>
            <person name="Kim S.W."/>
            <person name="Lee J."/>
        </authorList>
    </citation>
    <scope>NUCLEOTIDE SEQUENCE [LARGE SCALE GENOMIC DNA]</scope>
    <source>
        <strain evidence="3 4">HS21</strain>
    </source>
</reference>
<protein>
    <recommendedName>
        <fullName evidence="2">Copper amine oxidase-like N-terminal domain-containing protein</fullName>
    </recommendedName>
</protein>
<keyword evidence="1" id="KW-0732">Signal</keyword>
<feature type="chain" id="PRO_5019554663" description="Copper amine oxidase-like N-terminal domain-containing protein" evidence="1">
    <location>
        <begin position="29"/>
        <end position="371"/>
    </location>
</feature>
<dbReference type="Gene3D" id="3.30.457.10">
    <property type="entry name" value="Copper amine oxidase-like, N-terminal domain"/>
    <property type="match status" value="1"/>
</dbReference>
<feature type="domain" description="Copper amine oxidase-like N-terminal" evidence="2">
    <location>
        <begin position="53"/>
        <end position="154"/>
    </location>
</feature>
<gene>
    <name evidence="3" type="ORF">KCTCHS21_06280</name>
</gene>